<evidence type="ECO:0000313" key="1">
    <source>
        <dbReference type="EMBL" id="VAW30996.1"/>
    </source>
</evidence>
<sequence length="84" mass="9427">MTDLYITTATLTNKKNLILDEALPLVSGRVRVTIEELPKIQMAASSFLAKLQAIHQALEDSGYRPRSKEVIDAQIRAERDSWGE</sequence>
<accession>A0A3B0VG35</accession>
<protein>
    <submittedName>
        <fullName evidence="1">Uncharacterized protein</fullName>
    </submittedName>
</protein>
<dbReference type="EMBL" id="UOEU01000129">
    <property type="protein sequence ID" value="VAW30996.1"/>
    <property type="molecule type" value="Genomic_DNA"/>
</dbReference>
<organism evidence="1">
    <name type="scientific">hydrothermal vent metagenome</name>
    <dbReference type="NCBI Taxonomy" id="652676"/>
    <lineage>
        <taxon>unclassified sequences</taxon>
        <taxon>metagenomes</taxon>
        <taxon>ecological metagenomes</taxon>
    </lineage>
</organism>
<proteinExistence type="predicted"/>
<gene>
    <name evidence="1" type="ORF">MNBD_CHLOROFLEXI01-5071</name>
</gene>
<name>A0A3B0VG35_9ZZZZ</name>
<dbReference type="AlphaFoldDB" id="A0A3B0VG35"/>
<reference evidence="1" key="1">
    <citation type="submission" date="2018-06" db="EMBL/GenBank/DDBJ databases">
        <authorList>
            <person name="Zhirakovskaya E."/>
        </authorList>
    </citation>
    <scope>NUCLEOTIDE SEQUENCE</scope>
</reference>